<keyword evidence="6" id="KW-0436">Ligase</keyword>
<feature type="binding site" evidence="4">
    <location>
        <begin position="148"/>
        <end position="156"/>
    </location>
    <ligand>
        <name>ATP</name>
        <dbReference type="ChEBI" id="CHEBI:30616"/>
    </ligand>
</feature>
<keyword evidence="3 4" id="KW-0067">ATP-binding</keyword>
<keyword evidence="2 4" id="KW-0547">Nucleotide-binding</keyword>
<dbReference type="GO" id="GO:0035999">
    <property type="term" value="P:tetrahydrofolate interconversion"/>
    <property type="evidence" value="ECO:0007669"/>
    <property type="project" value="TreeGrafter"/>
</dbReference>
<dbReference type="Proteomes" id="UP000321490">
    <property type="component" value="Unassembled WGS sequence"/>
</dbReference>
<name>A0A562IQX8_9ACTN</name>
<dbReference type="GO" id="GO:0046872">
    <property type="term" value="F:metal ion binding"/>
    <property type="evidence" value="ECO:0007669"/>
    <property type="project" value="UniProtKB-KW"/>
</dbReference>
<accession>A0A562IQX8</accession>
<dbReference type="GO" id="GO:0005524">
    <property type="term" value="F:ATP binding"/>
    <property type="evidence" value="ECO:0007669"/>
    <property type="project" value="UniProtKB-KW"/>
</dbReference>
<dbReference type="AlphaFoldDB" id="A0A562IQX8"/>
<evidence type="ECO:0000256" key="4">
    <source>
        <dbReference type="PIRSR" id="PIRSR006806-1"/>
    </source>
</evidence>
<evidence type="ECO:0000256" key="2">
    <source>
        <dbReference type="ARBA" id="ARBA00022741"/>
    </source>
</evidence>
<keyword evidence="5" id="KW-0479">Metal-binding</keyword>
<dbReference type="GO" id="GO:0009396">
    <property type="term" value="P:folic acid-containing compound biosynthetic process"/>
    <property type="evidence" value="ECO:0007669"/>
    <property type="project" value="TreeGrafter"/>
</dbReference>
<feature type="binding site" evidence="4">
    <location>
        <position position="71"/>
    </location>
    <ligand>
        <name>substrate</name>
    </ligand>
</feature>
<evidence type="ECO:0000256" key="3">
    <source>
        <dbReference type="ARBA" id="ARBA00022840"/>
    </source>
</evidence>
<dbReference type="GO" id="GO:0030272">
    <property type="term" value="F:5-formyltetrahydrofolate cyclo-ligase activity"/>
    <property type="evidence" value="ECO:0007669"/>
    <property type="project" value="UniProtKB-EC"/>
</dbReference>
<proteinExistence type="inferred from homology"/>
<dbReference type="InterPro" id="IPR037171">
    <property type="entry name" value="NagB/RpiA_transferase-like"/>
</dbReference>
<comment type="caution">
    <text evidence="6">The sequence shown here is derived from an EMBL/GenBank/DDBJ whole genome shotgun (WGS) entry which is preliminary data.</text>
</comment>
<dbReference type="NCBIfam" id="TIGR02727">
    <property type="entry name" value="MTHFS_bact"/>
    <property type="match status" value="1"/>
</dbReference>
<keyword evidence="7" id="KW-1185">Reference proteome</keyword>
<dbReference type="PANTHER" id="PTHR23407">
    <property type="entry name" value="ATPASE INHIBITOR/5-FORMYLTETRAHYDROFOLATE CYCLO-LIGASE"/>
    <property type="match status" value="1"/>
</dbReference>
<keyword evidence="5" id="KW-0460">Magnesium</keyword>
<feature type="binding site" evidence="4">
    <location>
        <begin position="22"/>
        <end position="26"/>
    </location>
    <ligand>
        <name>ATP</name>
        <dbReference type="ChEBI" id="CHEBI:30616"/>
    </ligand>
</feature>
<evidence type="ECO:0000256" key="1">
    <source>
        <dbReference type="ARBA" id="ARBA00010638"/>
    </source>
</evidence>
<comment type="similarity">
    <text evidence="1 5">Belongs to the 5-formyltetrahydrofolate cyclo-ligase family.</text>
</comment>
<dbReference type="EC" id="6.3.3.2" evidence="5"/>
<sequence length="219" mass="22660">MASPGGWAVAAGGDHHDGAQAKTAYRRELLARRAARPAGDRAAAAAAITDALLAGLAGARTIAAYAPEPVEPGAPLLPAALDRLDARVLLPVIPATGRQLQWAVATAQLVAGRYGLLEPVGPRFGPSELATADVVVVPALAVSRAGVRLGRGGGYYDRALQHARPDALLVALVFDDELVDHLPAEPHDQPVSAVVTPSTGWLRLPAPPAHADPRDDQPR</sequence>
<dbReference type="PIRSF" id="PIRSF006806">
    <property type="entry name" value="FTHF_cligase"/>
    <property type="match status" value="1"/>
</dbReference>
<comment type="cofactor">
    <cofactor evidence="5">
        <name>Mg(2+)</name>
        <dbReference type="ChEBI" id="CHEBI:18420"/>
    </cofactor>
</comment>
<reference evidence="6 7" key="1">
    <citation type="submission" date="2019-07" db="EMBL/GenBank/DDBJ databases">
        <title>R&amp;d 2014.</title>
        <authorList>
            <person name="Klenk H.-P."/>
        </authorList>
    </citation>
    <scope>NUCLEOTIDE SEQUENCE [LARGE SCALE GENOMIC DNA]</scope>
    <source>
        <strain evidence="6 7">DSM 45764</strain>
    </source>
</reference>
<dbReference type="Pfam" id="PF01812">
    <property type="entry name" value="5-FTHF_cyc-lig"/>
    <property type="match status" value="1"/>
</dbReference>
<dbReference type="OrthoDB" id="3242798at2"/>
<dbReference type="SUPFAM" id="SSF100950">
    <property type="entry name" value="NagB/RpiA/CoA transferase-like"/>
    <property type="match status" value="1"/>
</dbReference>
<gene>
    <name evidence="6" type="ORF">JD78_01972</name>
</gene>
<protein>
    <recommendedName>
        <fullName evidence="5">5-formyltetrahydrofolate cyclo-ligase</fullName>
        <ecNumber evidence="5">6.3.3.2</ecNumber>
    </recommendedName>
</protein>
<dbReference type="EMBL" id="VLKF01000001">
    <property type="protein sequence ID" value="TWH73449.1"/>
    <property type="molecule type" value="Genomic_DNA"/>
</dbReference>
<dbReference type="RefSeq" id="WP_153356017.1">
    <property type="nucleotide sequence ID" value="NZ_JABGDC010000004.1"/>
</dbReference>
<dbReference type="PANTHER" id="PTHR23407:SF1">
    <property type="entry name" value="5-FORMYLTETRAHYDROFOLATE CYCLO-LIGASE"/>
    <property type="match status" value="1"/>
</dbReference>
<dbReference type="InterPro" id="IPR024185">
    <property type="entry name" value="FTHF_cligase-like_sf"/>
</dbReference>
<evidence type="ECO:0000313" key="7">
    <source>
        <dbReference type="Proteomes" id="UP000321490"/>
    </source>
</evidence>
<evidence type="ECO:0000313" key="6">
    <source>
        <dbReference type="EMBL" id="TWH73449.1"/>
    </source>
</evidence>
<dbReference type="InterPro" id="IPR002698">
    <property type="entry name" value="FTHF_cligase"/>
</dbReference>
<organism evidence="6 7">
    <name type="scientific">Modestobacter roseus</name>
    <dbReference type="NCBI Taxonomy" id="1181884"/>
    <lineage>
        <taxon>Bacteria</taxon>
        <taxon>Bacillati</taxon>
        <taxon>Actinomycetota</taxon>
        <taxon>Actinomycetes</taxon>
        <taxon>Geodermatophilales</taxon>
        <taxon>Geodermatophilaceae</taxon>
        <taxon>Modestobacter</taxon>
    </lineage>
</organism>
<dbReference type="Gene3D" id="3.40.50.10420">
    <property type="entry name" value="NagB/RpiA/CoA transferase-like"/>
    <property type="match status" value="1"/>
</dbReference>
<evidence type="ECO:0000256" key="5">
    <source>
        <dbReference type="RuleBase" id="RU361279"/>
    </source>
</evidence>
<comment type="catalytic activity">
    <reaction evidence="5">
        <text>(6S)-5-formyl-5,6,7,8-tetrahydrofolate + ATP = (6R)-5,10-methenyltetrahydrofolate + ADP + phosphate</text>
        <dbReference type="Rhea" id="RHEA:10488"/>
        <dbReference type="ChEBI" id="CHEBI:30616"/>
        <dbReference type="ChEBI" id="CHEBI:43474"/>
        <dbReference type="ChEBI" id="CHEBI:57455"/>
        <dbReference type="ChEBI" id="CHEBI:57457"/>
        <dbReference type="ChEBI" id="CHEBI:456216"/>
        <dbReference type="EC" id="6.3.3.2"/>
    </reaction>
</comment>